<dbReference type="EMBL" id="DSRU01000043">
    <property type="protein sequence ID" value="HFM96775.1"/>
    <property type="molecule type" value="Genomic_DNA"/>
</dbReference>
<name>A0A7C3PD59_9CYAN</name>
<accession>A0A7C3PD59</accession>
<dbReference type="AlphaFoldDB" id="A0A7C3PD59"/>
<comment type="caution">
    <text evidence="1">The sequence shown here is derived from an EMBL/GenBank/DDBJ whole genome shotgun (WGS) entry which is preliminary data.</text>
</comment>
<organism evidence="1">
    <name type="scientific">Oscillatoriales cyanobacterium SpSt-418</name>
    <dbReference type="NCBI Taxonomy" id="2282169"/>
    <lineage>
        <taxon>Bacteria</taxon>
        <taxon>Bacillati</taxon>
        <taxon>Cyanobacteriota</taxon>
        <taxon>Cyanophyceae</taxon>
        <taxon>Oscillatoriophycideae</taxon>
        <taxon>Oscillatoriales</taxon>
    </lineage>
</organism>
<reference evidence="1" key="1">
    <citation type="journal article" date="2020" name="mSystems">
        <title>Genome- and Community-Level Interaction Insights into Carbon Utilization and Element Cycling Functions of Hydrothermarchaeota in Hydrothermal Sediment.</title>
        <authorList>
            <person name="Zhou Z."/>
            <person name="Liu Y."/>
            <person name="Xu W."/>
            <person name="Pan J."/>
            <person name="Luo Z.H."/>
            <person name="Li M."/>
        </authorList>
    </citation>
    <scope>NUCLEOTIDE SEQUENCE [LARGE SCALE GENOMIC DNA]</scope>
    <source>
        <strain evidence="1">SpSt-418</strain>
    </source>
</reference>
<sequence length="79" mass="9256">MEPTQFHQLRKALGTFYWDNGFETFCHVTGFDPQFQHAQEKWQQFSACIQAMGQLDDRTWETLLEASLAAHQTEPLLPR</sequence>
<protein>
    <submittedName>
        <fullName evidence="1">Uncharacterized protein</fullName>
    </submittedName>
</protein>
<gene>
    <name evidence="1" type="ORF">ENR64_03230</name>
</gene>
<evidence type="ECO:0000313" key="1">
    <source>
        <dbReference type="EMBL" id="HFM96775.1"/>
    </source>
</evidence>
<proteinExistence type="predicted"/>